<reference evidence="2 3" key="1">
    <citation type="journal article" date="2020" name="Mol. Plant">
        <title>The Chromosome-Based Rubber Tree Genome Provides New Insights into Spurge Genome Evolution and Rubber Biosynthesis.</title>
        <authorList>
            <person name="Liu J."/>
            <person name="Shi C."/>
            <person name="Shi C.C."/>
            <person name="Li W."/>
            <person name="Zhang Q.J."/>
            <person name="Zhang Y."/>
            <person name="Li K."/>
            <person name="Lu H.F."/>
            <person name="Shi C."/>
            <person name="Zhu S.T."/>
            <person name="Xiao Z.Y."/>
            <person name="Nan H."/>
            <person name="Yue Y."/>
            <person name="Zhu X.G."/>
            <person name="Wu Y."/>
            <person name="Hong X.N."/>
            <person name="Fan G.Y."/>
            <person name="Tong Y."/>
            <person name="Zhang D."/>
            <person name="Mao C.L."/>
            <person name="Liu Y.L."/>
            <person name="Hao S.J."/>
            <person name="Liu W.Q."/>
            <person name="Lv M.Q."/>
            <person name="Zhang H.B."/>
            <person name="Liu Y."/>
            <person name="Hu-Tang G.R."/>
            <person name="Wang J.P."/>
            <person name="Wang J.H."/>
            <person name="Sun Y.H."/>
            <person name="Ni S.B."/>
            <person name="Chen W.B."/>
            <person name="Zhang X.C."/>
            <person name="Jiao Y.N."/>
            <person name="Eichler E.E."/>
            <person name="Li G.H."/>
            <person name="Liu X."/>
            <person name="Gao L.Z."/>
        </authorList>
    </citation>
    <scope>NUCLEOTIDE SEQUENCE [LARGE SCALE GENOMIC DNA]</scope>
    <source>
        <strain evidence="3">cv. GT1</strain>
        <tissue evidence="2">Leaf</tissue>
    </source>
</reference>
<feature type="region of interest" description="Disordered" evidence="1">
    <location>
        <begin position="76"/>
        <end position="115"/>
    </location>
</feature>
<comment type="caution">
    <text evidence="2">The sequence shown here is derived from an EMBL/GenBank/DDBJ whole genome shotgun (WGS) entry which is preliminary data.</text>
</comment>
<sequence length="115" mass="11275">MKSLPEGLPPKAITRKLSTTNPTTMPTATAAPVFKFSATVDVFLETLVRLVAVAVGFSVGIEGKGDKGEVPVVDELSGGAGGGVTGGIEVDGTEGGGDVDVGGGGEFVTGGGLLE</sequence>
<proteinExistence type="predicted"/>
<accession>A0A6A6MMJ9</accession>
<keyword evidence="3" id="KW-1185">Reference proteome</keyword>
<organism evidence="2 3">
    <name type="scientific">Hevea brasiliensis</name>
    <name type="common">Para rubber tree</name>
    <name type="synonym">Siphonia brasiliensis</name>
    <dbReference type="NCBI Taxonomy" id="3981"/>
    <lineage>
        <taxon>Eukaryota</taxon>
        <taxon>Viridiplantae</taxon>
        <taxon>Streptophyta</taxon>
        <taxon>Embryophyta</taxon>
        <taxon>Tracheophyta</taxon>
        <taxon>Spermatophyta</taxon>
        <taxon>Magnoliopsida</taxon>
        <taxon>eudicotyledons</taxon>
        <taxon>Gunneridae</taxon>
        <taxon>Pentapetalae</taxon>
        <taxon>rosids</taxon>
        <taxon>fabids</taxon>
        <taxon>Malpighiales</taxon>
        <taxon>Euphorbiaceae</taxon>
        <taxon>Crotonoideae</taxon>
        <taxon>Micrandreae</taxon>
        <taxon>Hevea</taxon>
    </lineage>
</organism>
<feature type="region of interest" description="Disordered" evidence="1">
    <location>
        <begin position="1"/>
        <end position="27"/>
    </location>
</feature>
<feature type="compositionally biased region" description="Gly residues" evidence="1">
    <location>
        <begin position="93"/>
        <end position="115"/>
    </location>
</feature>
<dbReference type="EMBL" id="JAAGAX010000005">
    <property type="protein sequence ID" value="KAF2313745.1"/>
    <property type="molecule type" value="Genomic_DNA"/>
</dbReference>
<dbReference type="Proteomes" id="UP000467840">
    <property type="component" value="Chromosome 15"/>
</dbReference>
<dbReference type="AlphaFoldDB" id="A0A6A6MMJ9"/>
<evidence type="ECO:0000313" key="2">
    <source>
        <dbReference type="EMBL" id="KAF2313745.1"/>
    </source>
</evidence>
<evidence type="ECO:0000256" key="1">
    <source>
        <dbReference type="SAM" id="MobiDB-lite"/>
    </source>
</evidence>
<gene>
    <name evidence="2" type="ORF">GH714_013098</name>
</gene>
<evidence type="ECO:0000313" key="3">
    <source>
        <dbReference type="Proteomes" id="UP000467840"/>
    </source>
</evidence>
<protein>
    <submittedName>
        <fullName evidence="2">Uncharacterized protein</fullName>
    </submittedName>
</protein>
<name>A0A6A6MMJ9_HEVBR</name>